<protein>
    <submittedName>
        <fullName evidence="1">Uncharacterized protein</fullName>
    </submittedName>
</protein>
<sequence>MKKLISTIIMSAMPVMFFSQVVMTDKSVPVVDNSAILKLDSDTKGVLYPRIPLSSNLDVTTVPSPQNGTVVFNTNSTASLPQTTAYFDAGKWNALLTKDQISSKLDLVNLSSISSPGNIAITGYSPGNFNIGETVSSSWIPLLIEDSKTFTRSTNSFAFTVEGMAQLDKAANSYFEYAIGIFVDDKLAVVRKYHKHNENFTCSWHKFVLNGVVNNLPIGNHTISVRARNIASSSSSPSQKIIYGGVAQNSSSGNPPCDNMSNFMSKISLSTTIVESIN</sequence>
<organism evidence="1 2">
    <name type="scientific">Chryseobacterium caseinilyticum</name>
    <dbReference type="NCBI Taxonomy" id="2771428"/>
    <lineage>
        <taxon>Bacteria</taxon>
        <taxon>Pseudomonadati</taxon>
        <taxon>Bacteroidota</taxon>
        <taxon>Flavobacteriia</taxon>
        <taxon>Flavobacteriales</taxon>
        <taxon>Weeksellaceae</taxon>
        <taxon>Chryseobacterium group</taxon>
        <taxon>Chryseobacterium</taxon>
    </lineage>
</organism>
<dbReference type="EMBL" id="JACYFS010000002">
    <property type="protein sequence ID" value="MBD8082717.1"/>
    <property type="molecule type" value="Genomic_DNA"/>
</dbReference>
<reference evidence="1 2" key="1">
    <citation type="submission" date="2020-09" db="EMBL/GenBank/DDBJ databases">
        <title>Genome seq and assembly of Chryseobacterium sp.</title>
        <authorList>
            <person name="Chhetri G."/>
        </authorList>
    </citation>
    <scope>NUCLEOTIDE SEQUENCE [LARGE SCALE GENOMIC DNA]</scope>
    <source>
        <strain evidence="1 2">GCR10</strain>
    </source>
</reference>
<accession>A0ABR8ZBV0</accession>
<dbReference type="RefSeq" id="WP_191736697.1">
    <property type="nucleotide sequence ID" value="NZ_JACYFS010000002.1"/>
</dbReference>
<gene>
    <name evidence="1" type="ORF">IC610_09830</name>
</gene>
<comment type="caution">
    <text evidence="1">The sequence shown here is derived from an EMBL/GenBank/DDBJ whole genome shotgun (WGS) entry which is preliminary data.</text>
</comment>
<evidence type="ECO:0000313" key="2">
    <source>
        <dbReference type="Proteomes" id="UP000637299"/>
    </source>
</evidence>
<proteinExistence type="predicted"/>
<evidence type="ECO:0000313" key="1">
    <source>
        <dbReference type="EMBL" id="MBD8082717.1"/>
    </source>
</evidence>
<dbReference type="Proteomes" id="UP000637299">
    <property type="component" value="Unassembled WGS sequence"/>
</dbReference>
<name>A0ABR8ZBV0_9FLAO</name>
<keyword evidence="2" id="KW-1185">Reference proteome</keyword>